<feature type="domain" description="Phage tail collar" evidence="2">
    <location>
        <begin position="32"/>
        <end position="88"/>
    </location>
</feature>
<gene>
    <name evidence="3" type="ORF">CLV98_11485</name>
</gene>
<name>A0A316AC07_9BACT</name>
<reference evidence="3 4" key="1">
    <citation type="submission" date="2018-03" db="EMBL/GenBank/DDBJ databases">
        <title>Genomic Encyclopedia of Archaeal and Bacterial Type Strains, Phase II (KMG-II): from individual species to whole genera.</title>
        <authorList>
            <person name="Goeker M."/>
        </authorList>
    </citation>
    <scope>NUCLEOTIDE SEQUENCE [LARGE SCALE GENOMIC DNA]</scope>
    <source>
        <strain evidence="3 4">DSM 100346</strain>
    </source>
</reference>
<dbReference type="InterPro" id="IPR011083">
    <property type="entry name" value="Phage_tail_collar_dom"/>
</dbReference>
<comment type="caution">
    <text evidence="3">The sequence shown here is derived from an EMBL/GenBank/DDBJ whole genome shotgun (WGS) entry which is preliminary data.</text>
</comment>
<keyword evidence="4" id="KW-1185">Reference proteome</keyword>
<dbReference type="Proteomes" id="UP000245880">
    <property type="component" value="Unassembled WGS sequence"/>
</dbReference>
<dbReference type="AlphaFoldDB" id="A0A316AC07"/>
<evidence type="ECO:0000259" key="2">
    <source>
        <dbReference type="Pfam" id="PF07484"/>
    </source>
</evidence>
<accession>A0A316AC07</accession>
<evidence type="ECO:0000256" key="1">
    <source>
        <dbReference type="SAM" id="SignalP"/>
    </source>
</evidence>
<organism evidence="3 4">
    <name type="scientific">Dyadobacter jejuensis</name>
    <dbReference type="NCBI Taxonomy" id="1082580"/>
    <lineage>
        <taxon>Bacteria</taxon>
        <taxon>Pseudomonadati</taxon>
        <taxon>Bacteroidota</taxon>
        <taxon>Cytophagia</taxon>
        <taxon>Cytophagales</taxon>
        <taxon>Spirosomataceae</taxon>
        <taxon>Dyadobacter</taxon>
    </lineage>
</organism>
<feature type="chain" id="PRO_5016259241" evidence="1">
    <location>
        <begin position="26"/>
        <end position="203"/>
    </location>
</feature>
<dbReference type="Gene3D" id="3.90.1340.10">
    <property type="entry name" value="Phage tail collar domain"/>
    <property type="match status" value="1"/>
</dbReference>
<dbReference type="EMBL" id="QGDT01000014">
    <property type="protein sequence ID" value="PWJ55316.1"/>
    <property type="molecule type" value="Genomic_DNA"/>
</dbReference>
<dbReference type="Pfam" id="PF07484">
    <property type="entry name" value="Collar"/>
    <property type="match status" value="1"/>
</dbReference>
<dbReference type="InterPro" id="IPR037053">
    <property type="entry name" value="Phage_tail_collar_dom_sf"/>
</dbReference>
<feature type="signal peptide" evidence="1">
    <location>
        <begin position="1"/>
        <end position="25"/>
    </location>
</feature>
<proteinExistence type="predicted"/>
<keyword evidence="1" id="KW-0732">Signal</keyword>
<evidence type="ECO:0000313" key="3">
    <source>
        <dbReference type="EMBL" id="PWJ55316.1"/>
    </source>
</evidence>
<dbReference type="SUPFAM" id="SSF88874">
    <property type="entry name" value="Receptor-binding domain of short tail fibre protein gp12"/>
    <property type="match status" value="1"/>
</dbReference>
<protein>
    <submittedName>
        <fullName evidence="3">Microcystin-dependent protein</fullName>
    </submittedName>
</protein>
<sequence length="203" mass="21482">MLKKRLPSTLMFSLIFLFAYGKVQAQSDAFIGEIKMFAGNFAPAGWAFCDGQLLQIDQYTALYAILGTQYGGDGETTFALPDLRGRVPMHEGTGPGLTMHRLGEKGGSETVTLTTHQLPNHTHTGTVQIGVSDQPGNSSNPTNAKLANTGALDKEYTDQAATGSLGAVTATIGATGQGEAVNMMQPYTTINFIIAVVGYFPSN</sequence>
<evidence type="ECO:0000313" key="4">
    <source>
        <dbReference type="Proteomes" id="UP000245880"/>
    </source>
</evidence>